<dbReference type="InterPro" id="IPR035906">
    <property type="entry name" value="MetI-like_sf"/>
</dbReference>
<reference evidence="10" key="1">
    <citation type="submission" date="2010-05" db="EMBL/GenBank/DDBJ databases">
        <title>The complete genome of Truepera radiovictris DSM 17093.</title>
        <authorList>
            <consortium name="US DOE Joint Genome Institute (JGI-PGF)"/>
            <person name="Lucas S."/>
            <person name="Copeland A."/>
            <person name="Lapidus A."/>
            <person name="Glavina del Rio T."/>
            <person name="Dalin E."/>
            <person name="Tice H."/>
            <person name="Bruce D."/>
            <person name="Goodwin L."/>
            <person name="Pitluck S."/>
            <person name="Kyrpides N."/>
            <person name="Mavromatis K."/>
            <person name="Ovchinnikova G."/>
            <person name="Munk A.C."/>
            <person name="Detter J.C."/>
            <person name="Han C."/>
            <person name="Tapia R."/>
            <person name="Land M."/>
            <person name="Hauser L."/>
            <person name="Markowitz V."/>
            <person name="Cheng J.-F."/>
            <person name="Hugenholtz P."/>
            <person name="Woyke T."/>
            <person name="Wu D."/>
            <person name="Tindall B."/>
            <person name="Pomrenke H.G."/>
            <person name="Brambilla E."/>
            <person name="Klenk H.-P."/>
            <person name="Eisen J.A."/>
        </authorList>
    </citation>
    <scope>NUCLEOTIDE SEQUENCE [LARGE SCALE GENOMIC DNA]</scope>
    <source>
        <strain evidence="10">DSM 17093 / CIP 108686 / LMG 22925 / RQ-24</strain>
    </source>
</reference>
<proteinExistence type="inferred from homology"/>
<dbReference type="Proteomes" id="UP000000379">
    <property type="component" value="Chromosome"/>
</dbReference>
<dbReference type="eggNOG" id="COG0395">
    <property type="taxonomic scope" value="Bacteria"/>
</dbReference>
<keyword evidence="3" id="KW-1003">Cell membrane</keyword>
<feature type="transmembrane region" description="Helical" evidence="7">
    <location>
        <begin position="22"/>
        <end position="43"/>
    </location>
</feature>
<dbReference type="PROSITE" id="PS50928">
    <property type="entry name" value="ABC_TM1"/>
    <property type="match status" value="1"/>
</dbReference>
<dbReference type="AlphaFoldDB" id="D7CQV7"/>
<feature type="domain" description="ABC transmembrane type-1" evidence="8">
    <location>
        <begin position="98"/>
        <end position="291"/>
    </location>
</feature>
<reference evidence="9 10" key="2">
    <citation type="journal article" date="2011" name="Stand. Genomic Sci.">
        <title>Complete genome sequence of Truepera radiovictrix type strain (RQ-24).</title>
        <authorList>
            <person name="Ivanova N."/>
            <person name="Rohde C."/>
            <person name="Munk C."/>
            <person name="Nolan M."/>
            <person name="Lucas S."/>
            <person name="Del Rio T.G."/>
            <person name="Tice H."/>
            <person name="Deshpande S."/>
            <person name="Cheng J.F."/>
            <person name="Tapia R."/>
            <person name="Han C."/>
            <person name="Goodwin L."/>
            <person name="Pitluck S."/>
            <person name="Liolios K."/>
            <person name="Mavromatis K."/>
            <person name="Mikhailova N."/>
            <person name="Pati A."/>
            <person name="Chen A."/>
            <person name="Palaniappan K."/>
            <person name="Land M."/>
            <person name="Hauser L."/>
            <person name="Chang Y.J."/>
            <person name="Jeffries C.D."/>
            <person name="Brambilla E."/>
            <person name="Rohde M."/>
            <person name="Goker M."/>
            <person name="Tindall B.J."/>
            <person name="Woyke T."/>
            <person name="Bristow J."/>
            <person name="Eisen J.A."/>
            <person name="Markowitz V."/>
            <person name="Hugenholtz P."/>
            <person name="Kyrpides N.C."/>
            <person name="Klenk H.P."/>
            <person name="Lapidus A."/>
        </authorList>
    </citation>
    <scope>NUCLEOTIDE SEQUENCE [LARGE SCALE GENOMIC DNA]</scope>
    <source>
        <strain evidence="10">DSM 17093 / CIP 108686 / LMG 22925 / RQ-24</strain>
    </source>
</reference>
<evidence type="ECO:0000256" key="3">
    <source>
        <dbReference type="ARBA" id="ARBA00022475"/>
    </source>
</evidence>
<feature type="transmembrane region" description="Helical" evidence="7">
    <location>
        <begin position="270"/>
        <end position="291"/>
    </location>
</feature>
<dbReference type="SUPFAM" id="SSF161098">
    <property type="entry name" value="MetI-like"/>
    <property type="match status" value="1"/>
</dbReference>
<evidence type="ECO:0000256" key="1">
    <source>
        <dbReference type="ARBA" id="ARBA00004651"/>
    </source>
</evidence>
<evidence type="ECO:0000256" key="4">
    <source>
        <dbReference type="ARBA" id="ARBA00022692"/>
    </source>
</evidence>
<dbReference type="EMBL" id="CP002049">
    <property type="protein sequence ID" value="ADI15091.1"/>
    <property type="molecule type" value="Genomic_DNA"/>
</dbReference>
<evidence type="ECO:0000256" key="6">
    <source>
        <dbReference type="ARBA" id="ARBA00023136"/>
    </source>
</evidence>
<accession>D7CQV7</accession>
<evidence type="ECO:0000313" key="9">
    <source>
        <dbReference type="EMBL" id="ADI15091.1"/>
    </source>
</evidence>
<gene>
    <name evidence="9" type="ordered locus">Trad_1977</name>
</gene>
<dbReference type="STRING" id="649638.Trad_1977"/>
<dbReference type="RefSeq" id="WP_013178456.1">
    <property type="nucleotide sequence ID" value="NC_014221.1"/>
</dbReference>
<name>D7CQV7_TRURR</name>
<keyword evidence="2 7" id="KW-0813">Transport</keyword>
<dbReference type="Gene3D" id="1.10.3720.10">
    <property type="entry name" value="MetI-like"/>
    <property type="match status" value="1"/>
</dbReference>
<dbReference type="Pfam" id="PF00528">
    <property type="entry name" value="BPD_transp_1"/>
    <property type="match status" value="1"/>
</dbReference>
<feature type="transmembrane region" description="Helical" evidence="7">
    <location>
        <begin position="169"/>
        <end position="188"/>
    </location>
</feature>
<dbReference type="OrthoDB" id="9771544at2"/>
<comment type="similarity">
    <text evidence="7">Belongs to the binding-protein-dependent transport system permease family.</text>
</comment>
<dbReference type="GO" id="GO:0005886">
    <property type="term" value="C:plasma membrane"/>
    <property type="evidence" value="ECO:0007669"/>
    <property type="project" value="UniProtKB-SubCell"/>
</dbReference>
<dbReference type="CDD" id="cd06261">
    <property type="entry name" value="TM_PBP2"/>
    <property type="match status" value="1"/>
</dbReference>
<comment type="subcellular location">
    <subcellularLocation>
        <location evidence="1 7">Cell membrane</location>
        <topology evidence="1 7">Multi-pass membrane protein</topology>
    </subcellularLocation>
</comment>
<dbReference type="HOGENOM" id="CLU_016047_1_1_0"/>
<feature type="transmembrane region" description="Helical" evidence="7">
    <location>
        <begin position="209"/>
        <end position="234"/>
    </location>
</feature>
<evidence type="ECO:0000256" key="7">
    <source>
        <dbReference type="RuleBase" id="RU363032"/>
    </source>
</evidence>
<evidence type="ECO:0000259" key="8">
    <source>
        <dbReference type="PROSITE" id="PS50928"/>
    </source>
</evidence>
<dbReference type="KEGG" id="tra:Trad_1977"/>
<organism evidence="9 10">
    <name type="scientific">Truepera radiovictrix (strain DSM 17093 / CIP 108686 / LMG 22925 / RQ-24)</name>
    <dbReference type="NCBI Taxonomy" id="649638"/>
    <lineage>
        <taxon>Bacteria</taxon>
        <taxon>Thermotogati</taxon>
        <taxon>Deinococcota</taxon>
        <taxon>Deinococci</taxon>
        <taxon>Trueperales</taxon>
        <taxon>Trueperaceae</taxon>
        <taxon>Truepera</taxon>
    </lineage>
</organism>
<evidence type="ECO:0000256" key="2">
    <source>
        <dbReference type="ARBA" id="ARBA00022448"/>
    </source>
</evidence>
<dbReference type="GO" id="GO:0055085">
    <property type="term" value="P:transmembrane transport"/>
    <property type="evidence" value="ECO:0007669"/>
    <property type="project" value="InterPro"/>
</dbReference>
<protein>
    <submittedName>
        <fullName evidence="9">Binding-protein-dependent transport systems inner membrane component</fullName>
    </submittedName>
</protein>
<keyword evidence="10" id="KW-1185">Reference proteome</keyword>
<sequence>MVESTTARASARHRPGVPWGRILAWAALVLLLVITLLPFWVVIKTAFSSQRALFGAAGSLLPADPTLFNFRRALGLASLEEMIAAGGSGQSLNFLLYLRNSVIFTGLIVVFQIFFSAMAAYAFARLKFPGRNLIFLLYLAALMVPGIVLFIPNFVLIRQLGWLNTFQGMVAPYLLMTPFAVFFLRQFFLSLPRELEEAARLDGASPFGIFWRIVLPISQTPLATLAILTTINMWNEYFWPFLVGRQENVRVLTVGLGIFQSQTPQGVPDWTGLMAGTLLSIIPIFLLLLFLGRRIVDSLAFSGLK</sequence>
<feature type="transmembrane region" description="Helical" evidence="7">
    <location>
        <begin position="102"/>
        <end position="123"/>
    </location>
</feature>
<dbReference type="PANTHER" id="PTHR43744:SF12">
    <property type="entry name" value="ABC TRANSPORTER PERMEASE PROTEIN MG189-RELATED"/>
    <property type="match status" value="1"/>
</dbReference>
<keyword evidence="4 7" id="KW-0812">Transmembrane</keyword>
<dbReference type="PANTHER" id="PTHR43744">
    <property type="entry name" value="ABC TRANSPORTER PERMEASE PROTEIN MG189-RELATED-RELATED"/>
    <property type="match status" value="1"/>
</dbReference>
<keyword evidence="6 7" id="KW-0472">Membrane</keyword>
<keyword evidence="5 7" id="KW-1133">Transmembrane helix</keyword>
<feature type="transmembrane region" description="Helical" evidence="7">
    <location>
        <begin position="135"/>
        <end position="157"/>
    </location>
</feature>
<evidence type="ECO:0000313" key="10">
    <source>
        <dbReference type="Proteomes" id="UP000000379"/>
    </source>
</evidence>
<dbReference type="InterPro" id="IPR000515">
    <property type="entry name" value="MetI-like"/>
</dbReference>
<evidence type="ECO:0000256" key="5">
    <source>
        <dbReference type="ARBA" id="ARBA00022989"/>
    </source>
</evidence>